<accession>A0A3B9ILW4</accession>
<name>A0A3B9ILW4_9PROT</name>
<dbReference type="EMBL" id="DMAI01000196">
    <property type="protein sequence ID" value="HAE48219.1"/>
    <property type="molecule type" value="Genomic_DNA"/>
</dbReference>
<dbReference type="GO" id="GO:0003857">
    <property type="term" value="F:(3S)-3-hydroxyacyl-CoA dehydrogenase (NAD+) activity"/>
    <property type="evidence" value="ECO:0007669"/>
    <property type="project" value="TreeGrafter"/>
</dbReference>
<dbReference type="PROSITE" id="PS00166">
    <property type="entry name" value="ENOYL_COA_HYDRATASE"/>
    <property type="match status" value="1"/>
</dbReference>
<dbReference type="GO" id="GO:0016829">
    <property type="term" value="F:lyase activity"/>
    <property type="evidence" value="ECO:0007669"/>
    <property type="project" value="UniProtKB-KW"/>
</dbReference>
<dbReference type="CDD" id="cd06558">
    <property type="entry name" value="crotonase-like"/>
    <property type="match status" value="1"/>
</dbReference>
<reference evidence="5 6" key="1">
    <citation type="journal article" date="2018" name="Nat. Biotechnol.">
        <title>A standardized bacterial taxonomy based on genome phylogeny substantially revises the tree of life.</title>
        <authorList>
            <person name="Parks D.H."/>
            <person name="Chuvochina M."/>
            <person name="Waite D.W."/>
            <person name="Rinke C."/>
            <person name="Skarshewski A."/>
            <person name="Chaumeil P.A."/>
            <person name="Hugenholtz P."/>
        </authorList>
    </citation>
    <scope>NUCLEOTIDE SEQUENCE [LARGE SCALE GENOMIC DNA]</scope>
    <source>
        <strain evidence="5">UBA8739</strain>
    </source>
</reference>
<dbReference type="GO" id="GO:0016853">
    <property type="term" value="F:isomerase activity"/>
    <property type="evidence" value="ECO:0007669"/>
    <property type="project" value="UniProtKB-KW"/>
</dbReference>
<dbReference type="GO" id="GO:0006635">
    <property type="term" value="P:fatty acid beta-oxidation"/>
    <property type="evidence" value="ECO:0007669"/>
    <property type="project" value="TreeGrafter"/>
</dbReference>
<evidence type="ECO:0000256" key="2">
    <source>
        <dbReference type="ARBA" id="ARBA00023239"/>
    </source>
</evidence>
<dbReference type="PANTHER" id="PTHR23309:SF49">
    <property type="entry name" value="PEROXISOMAL BIFUNCTIONAL ENZYME"/>
    <property type="match status" value="1"/>
</dbReference>
<comment type="similarity">
    <text evidence="4">Belongs to the enoyl-CoA hydratase/isomerase family.</text>
</comment>
<evidence type="ECO:0000256" key="3">
    <source>
        <dbReference type="ARBA" id="ARBA00023268"/>
    </source>
</evidence>
<dbReference type="InterPro" id="IPR001753">
    <property type="entry name" value="Enoyl-CoA_hydra/iso"/>
</dbReference>
<organism evidence="5 6">
    <name type="scientific">Tistrella mobilis</name>
    <dbReference type="NCBI Taxonomy" id="171437"/>
    <lineage>
        <taxon>Bacteria</taxon>
        <taxon>Pseudomonadati</taxon>
        <taxon>Pseudomonadota</taxon>
        <taxon>Alphaproteobacteria</taxon>
        <taxon>Geminicoccales</taxon>
        <taxon>Geminicoccaceae</taxon>
        <taxon>Tistrella</taxon>
    </lineage>
</organism>
<protein>
    <submittedName>
        <fullName evidence="5">3-hydroxyacyl-CoA dehydrogenase</fullName>
    </submittedName>
</protein>
<dbReference type="SUPFAM" id="SSF52096">
    <property type="entry name" value="ClpP/crotonase"/>
    <property type="match status" value="1"/>
</dbReference>
<sequence>MSTSVRYERQGDVGVITVDNPPVNALSQHVRQGLLDCLAEGLADDEAKALVLVGAGRTFIAGADIREFGKPLAEPDLNGVISTYENATKPVVAAIHGTALGGGLEVALGCHYRVAVAQGKVGLPEVKLGILPGAGGTQ</sequence>
<dbReference type="AlphaFoldDB" id="A0A3B9ILW4"/>
<dbReference type="Gene3D" id="3.90.226.10">
    <property type="entry name" value="2-enoyl-CoA Hydratase, Chain A, domain 1"/>
    <property type="match status" value="1"/>
</dbReference>
<dbReference type="Proteomes" id="UP000257706">
    <property type="component" value="Unassembled WGS sequence"/>
</dbReference>
<evidence type="ECO:0000256" key="1">
    <source>
        <dbReference type="ARBA" id="ARBA00023235"/>
    </source>
</evidence>
<proteinExistence type="inferred from homology"/>
<gene>
    <name evidence="5" type="ORF">DCK97_12435</name>
</gene>
<dbReference type="PANTHER" id="PTHR23309">
    <property type="entry name" value="3-HYDROXYACYL-COA DEHYROGENASE"/>
    <property type="match status" value="1"/>
</dbReference>
<keyword evidence="1" id="KW-0413">Isomerase</keyword>
<keyword evidence="2" id="KW-0456">Lyase</keyword>
<dbReference type="InterPro" id="IPR029045">
    <property type="entry name" value="ClpP/crotonase-like_dom_sf"/>
</dbReference>
<dbReference type="Pfam" id="PF00378">
    <property type="entry name" value="ECH_1"/>
    <property type="match status" value="1"/>
</dbReference>
<evidence type="ECO:0000313" key="5">
    <source>
        <dbReference type="EMBL" id="HAE48219.1"/>
    </source>
</evidence>
<feature type="non-terminal residue" evidence="5">
    <location>
        <position position="138"/>
    </location>
</feature>
<evidence type="ECO:0000313" key="6">
    <source>
        <dbReference type="Proteomes" id="UP000257706"/>
    </source>
</evidence>
<dbReference type="InterPro" id="IPR018376">
    <property type="entry name" value="Enoyl-CoA_hyd/isom_CS"/>
</dbReference>
<keyword evidence="3" id="KW-0511">Multifunctional enzyme</keyword>
<evidence type="ECO:0000256" key="4">
    <source>
        <dbReference type="RuleBase" id="RU003707"/>
    </source>
</evidence>
<comment type="caution">
    <text evidence="5">The sequence shown here is derived from an EMBL/GenBank/DDBJ whole genome shotgun (WGS) entry which is preliminary data.</text>
</comment>